<dbReference type="Gene3D" id="2.10.110.10">
    <property type="entry name" value="Cysteine Rich Protein"/>
    <property type="match status" value="1"/>
</dbReference>
<evidence type="ECO:0000256" key="3">
    <source>
        <dbReference type="ARBA" id="ARBA00022723"/>
    </source>
</evidence>
<dbReference type="SUPFAM" id="SSF50156">
    <property type="entry name" value="PDZ domain-like"/>
    <property type="match status" value="1"/>
</dbReference>
<dbReference type="SMART" id="SM00228">
    <property type="entry name" value="PDZ"/>
    <property type="match status" value="1"/>
</dbReference>
<dbReference type="GO" id="GO:0005912">
    <property type="term" value="C:adherens junction"/>
    <property type="evidence" value="ECO:0007669"/>
    <property type="project" value="TreeGrafter"/>
</dbReference>
<comment type="caution">
    <text evidence="10">The sequence shown here is derived from an EMBL/GenBank/DDBJ whole genome shotgun (WGS) entry which is preliminary data.</text>
</comment>
<dbReference type="PANTHER" id="PTHR24214:SF5">
    <property type="entry name" value="PDZ AND LIM DOMAIN PROTEIN 1"/>
    <property type="match status" value="1"/>
</dbReference>
<gene>
    <name evidence="10" type="ORF">NYPRO_LOCUS19095</name>
</gene>
<keyword evidence="5 6" id="KW-0440">LIM domain</keyword>
<dbReference type="Pfam" id="PF15936">
    <property type="entry name" value="DUF4749"/>
    <property type="match status" value="1"/>
</dbReference>
<dbReference type="PROSITE" id="PS00478">
    <property type="entry name" value="LIM_DOMAIN_1"/>
    <property type="match status" value="1"/>
</dbReference>
<dbReference type="GO" id="GO:0031941">
    <property type="term" value="C:filamentous actin"/>
    <property type="evidence" value="ECO:0007669"/>
    <property type="project" value="TreeGrafter"/>
</dbReference>
<evidence type="ECO:0000259" key="8">
    <source>
        <dbReference type="PROSITE" id="PS50023"/>
    </source>
</evidence>
<dbReference type="GO" id="GO:0051371">
    <property type="term" value="F:muscle alpha-actinin binding"/>
    <property type="evidence" value="ECO:0007669"/>
    <property type="project" value="TreeGrafter"/>
</dbReference>
<proteinExistence type="predicted"/>
<dbReference type="SUPFAM" id="SSF57716">
    <property type="entry name" value="Glucocorticoid receptor-like (DNA-binding domain)"/>
    <property type="match status" value="2"/>
</dbReference>
<dbReference type="InterPro" id="IPR028537">
    <property type="entry name" value="PDLIM1_LIM"/>
</dbReference>
<evidence type="ECO:0000259" key="9">
    <source>
        <dbReference type="PROSITE" id="PS50106"/>
    </source>
</evidence>
<dbReference type="InterPro" id="IPR001478">
    <property type="entry name" value="PDZ"/>
</dbReference>
<dbReference type="GO" id="GO:0030036">
    <property type="term" value="P:actin cytoskeleton organization"/>
    <property type="evidence" value="ECO:0007669"/>
    <property type="project" value="TreeGrafter"/>
</dbReference>
<dbReference type="FunFam" id="2.10.110.10:FF:000026">
    <property type="entry name" value="PDZ and LIM domain protein 3"/>
    <property type="match status" value="1"/>
</dbReference>
<accession>A0A811ZC91</accession>
<evidence type="ECO:0000256" key="2">
    <source>
        <dbReference type="ARBA" id="ARBA00022490"/>
    </source>
</evidence>
<evidence type="ECO:0000256" key="1">
    <source>
        <dbReference type="ARBA" id="ARBA00004496"/>
    </source>
</evidence>
<dbReference type="GO" id="GO:0007507">
    <property type="term" value="P:heart development"/>
    <property type="evidence" value="ECO:0007669"/>
    <property type="project" value="TreeGrafter"/>
</dbReference>
<keyword evidence="2" id="KW-0963">Cytoplasm</keyword>
<dbReference type="PROSITE" id="PS50023">
    <property type="entry name" value="LIM_DOMAIN_2"/>
    <property type="match status" value="1"/>
</dbReference>
<sequence>MSTQQIVLQGPGPWGFRLVGGKDFEQPLAISRVTPGSKAAAANLCIGDVITAIDGENTSGMTHLEAQNKIKGCTDNMTLTVTRSEQKIWSPLVTEEGKRHPYKMNLASEPQGGGRGRGRENLKEAPYPGRSTVGRDTSRGRSRLHAGTPSRTPSQVSRITTWAEGGTKLLSHPGCPWSLLLPLPVSLPLPLSLYHSQPPSGLVIDKESEVYKMLQEKQELNEPPKQSTSFLVLQEILESEEKGDPNKPSGFRSVKAPVTKVAASIGNAQKLPMCDKCGTGIVGVFVKLRDRHRHPECYVCTDCGTNLKQKGHFFVEDQIYCEKHARERVTPPEGYDVVTVFPK</sequence>
<protein>
    <submittedName>
        <fullName evidence="10">(raccoon dog) hypothetical protein</fullName>
    </submittedName>
</protein>
<evidence type="ECO:0000256" key="6">
    <source>
        <dbReference type="PROSITE-ProRule" id="PRU00125"/>
    </source>
</evidence>
<dbReference type="AlphaFoldDB" id="A0A811ZC91"/>
<name>A0A811ZC91_NYCPR</name>
<dbReference type="GO" id="GO:0046872">
    <property type="term" value="F:metal ion binding"/>
    <property type="evidence" value="ECO:0007669"/>
    <property type="project" value="UniProtKB-KW"/>
</dbReference>
<evidence type="ECO:0000256" key="5">
    <source>
        <dbReference type="ARBA" id="ARBA00023038"/>
    </source>
</evidence>
<dbReference type="SMART" id="SM00132">
    <property type="entry name" value="LIM"/>
    <property type="match status" value="1"/>
</dbReference>
<feature type="domain" description="LIM zinc-binding" evidence="8">
    <location>
        <begin position="272"/>
        <end position="331"/>
    </location>
</feature>
<dbReference type="Proteomes" id="UP000645828">
    <property type="component" value="Unassembled WGS sequence"/>
</dbReference>
<dbReference type="CDD" id="cd06753">
    <property type="entry name" value="PDZ_PDLIM-like"/>
    <property type="match status" value="1"/>
</dbReference>
<dbReference type="InterPro" id="IPR036034">
    <property type="entry name" value="PDZ_sf"/>
</dbReference>
<reference evidence="10" key="1">
    <citation type="submission" date="2020-12" db="EMBL/GenBank/DDBJ databases">
        <authorList>
            <consortium name="Molecular Ecology Group"/>
        </authorList>
    </citation>
    <scope>NUCLEOTIDE SEQUENCE</scope>
    <source>
        <strain evidence="10">TBG_1078</strain>
    </source>
</reference>
<evidence type="ECO:0000256" key="7">
    <source>
        <dbReference type="SAM" id="MobiDB-lite"/>
    </source>
</evidence>
<dbReference type="GO" id="GO:0061061">
    <property type="term" value="P:muscle structure development"/>
    <property type="evidence" value="ECO:0007669"/>
    <property type="project" value="TreeGrafter"/>
</dbReference>
<dbReference type="FunFam" id="2.30.42.10:FF:000055">
    <property type="entry name" value="PDZ and LIM domain protein 3"/>
    <property type="match status" value="1"/>
</dbReference>
<dbReference type="Pfam" id="PF00412">
    <property type="entry name" value="LIM"/>
    <property type="match status" value="1"/>
</dbReference>
<dbReference type="Pfam" id="PF00595">
    <property type="entry name" value="PDZ"/>
    <property type="match status" value="1"/>
</dbReference>
<dbReference type="CDD" id="cd09448">
    <property type="entry name" value="LIM_CLP36"/>
    <property type="match status" value="1"/>
</dbReference>
<dbReference type="PROSITE" id="PS50106">
    <property type="entry name" value="PDZ"/>
    <property type="match status" value="1"/>
</dbReference>
<evidence type="ECO:0000256" key="4">
    <source>
        <dbReference type="ARBA" id="ARBA00022833"/>
    </source>
</evidence>
<keyword evidence="3 6" id="KW-0479">Metal-binding</keyword>
<feature type="region of interest" description="Disordered" evidence="7">
    <location>
        <begin position="104"/>
        <end position="157"/>
    </location>
</feature>
<evidence type="ECO:0000313" key="11">
    <source>
        <dbReference type="Proteomes" id="UP000645828"/>
    </source>
</evidence>
<dbReference type="InterPro" id="IPR001781">
    <property type="entry name" value="Znf_LIM"/>
</dbReference>
<organism evidence="10 11">
    <name type="scientific">Nyctereutes procyonoides</name>
    <name type="common">Raccoon dog</name>
    <name type="synonym">Canis procyonoides</name>
    <dbReference type="NCBI Taxonomy" id="34880"/>
    <lineage>
        <taxon>Eukaryota</taxon>
        <taxon>Metazoa</taxon>
        <taxon>Chordata</taxon>
        <taxon>Craniata</taxon>
        <taxon>Vertebrata</taxon>
        <taxon>Euteleostomi</taxon>
        <taxon>Mammalia</taxon>
        <taxon>Eutheria</taxon>
        <taxon>Laurasiatheria</taxon>
        <taxon>Carnivora</taxon>
        <taxon>Caniformia</taxon>
        <taxon>Canidae</taxon>
        <taxon>Nyctereutes</taxon>
    </lineage>
</organism>
<dbReference type="GO" id="GO:0030018">
    <property type="term" value="C:Z disc"/>
    <property type="evidence" value="ECO:0007669"/>
    <property type="project" value="TreeGrafter"/>
</dbReference>
<dbReference type="GO" id="GO:0001725">
    <property type="term" value="C:stress fiber"/>
    <property type="evidence" value="ECO:0007669"/>
    <property type="project" value="TreeGrafter"/>
</dbReference>
<dbReference type="Gene3D" id="2.30.42.10">
    <property type="match status" value="1"/>
</dbReference>
<keyword evidence="11" id="KW-1185">Reference proteome</keyword>
<evidence type="ECO:0000313" key="10">
    <source>
        <dbReference type="EMBL" id="CAD7686302.1"/>
    </source>
</evidence>
<dbReference type="InterPro" id="IPR031847">
    <property type="entry name" value="PDLI1-4/Zasp-like_mid"/>
</dbReference>
<feature type="domain" description="PDZ" evidence="9">
    <location>
        <begin position="12"/>
        <end position="85"/>
    </location>
</feature>
<dbReference type="InterPro" id="IPR050604">
    <property type="entry name" value="PDZ-LIM_domain"/>
</dbReference>
<keyword evidence="4 6" id="KW-0862">Zinc</keyword>
<dbReference type="GO" id="GO:0003779">
    <property type="term" value="F:actin binding"/>
    <property type="evidence" value="ECO:0007669"/>
    <property type="project" value="TreeGrafter"/>
</dbReference>
<comment type="subcellular location">
    <subcellularLocation>
        <location evidence="1">Cytoplasm</location>
    </subcellularLocation>
</comment>
<dbReference type="PANTHER" id="PTHR24214">
    <property type="entry name" value="PDZ AND LIM DOMAIN PROTEIN ZASP"/>
    <property type="match status" value="1"/>
</dbReference>
<dbReference type="EMBL" id="CAJHUB010000762">
    <property type="protein sequence ID" value="CAD7686302.1"/>
    <property type="molecule type" value="Genomic_DNA"/>
</dbReference>